<keyword evidence="4" id="KW-0472">Membrane</keyword>
<evidence type="ECO:0000313" key="6">
    <source>
        <dbReference type="EMBL" id="NYD23084.1"/>
    </source>
</evidence>
<feature type="region of interest" description="Disordered" evidence="5">
    <location>
        <begin position="1"/>
        <end position="23"/>
    </location>
</feature>
<evidence type="ECO:0000313" key="7">
    <source>
        <dbReference type="Proteomes" id="UP000521922"/>
    </source>
</evidence>
<keyword evidence="3" id="KW-1133">Transmembrane helix</keyword>
<sequence>MDDGGMDDGVPPTAAERRSAGPGPVVRHCGPLPLLAVGLLCALGAFAVQEWWQAAGALLVQLLCVPLVVGDVRAAARRLLPLGLAALSVGWSTILGGDSPEPLWTALTATLRLLVLVLPGSLLLGWLDPAEAGDHLAQRLRVPGRVVVAAVVALGRLDTLADSWEQVAAARRVRGSGPGRGPLSRVRWSASTAFGLLVDAVRRAGRVSVAMDARGFAAQTAGRRSWALPAPWRRADTVLLLTGTAVAAVPLLLRLVG</sequence>
<gene>
    <name evidence="6" type="ORF">BJ968_002624</name>
</gene>
<organism evidence="6 7">
    <name type="scientific">Kineococcus aurantiacus</name>
    <dbReference type="NCBI Taxonomy" id="37633"/>
    <lineage>
        <taxon>Bacteria</taxon>
        <taxon>Bacillati</taxon>
        <taxon>Actinomycetota</taxon>
        <taxon>Actinomycetes</taxon>
        <taxon>Kineosporiales</taxon>
        <taxon>Kineosporiaceae</taxon>
        <taxon>Kineococcus</taxon>
    </lineage>
</organism>
<keyword evidence="7" id="KW-1185">Reference proteome</keyword>
<proteinExistence type="predicted"/>
<evidence type="ECO:0000256" key="2">
    <source>
        <dbReference type="ARBA" id="ARBA00022692"/>
    </source>
</evidence>
<comment type="caution">
    <text evidence="6">The sequence shown here is derived from an EMBL/GenBank/DDBJ whole genome shotgun (WGS) entry which is preliminary data.</text>
</comment>
<protein>
    <submittedName>
        <fullName evidence="6">Energy-coupling factor transporter transmembrane protein EcfT</fullName>
    </submittedName>
</protein>
<dbReference type="RefSeq" id="WP_179752554.1">
    <property type="nucleotide sequence ID" value="NZ_BAAAGN010000010.1"/>
</dbReference>
<evidence type="ECO:0000256" key="1">
    <source>
        <dbReference type="ARBA" id="ARBA00004141"/>
    </source>
</evidence>
<dbReference type="Proteomes" id="UP000521922">
    <property type="component" value="Unassembled WGS sequence"/>
</dbReference>
<dbReference type="InterPro" id="IPR003339">
    <property type="entry name" value="ABC/ECF_trnsptr_transmembrane"/>
</dbReference>
<dbReference type="GO" id="GO:0005886">
    <property type="term" value="C:plasma membrane"/>
    <property type="evidence" value="ECO:0007669"/>
    <property type="project" value="UniProtKB-ARBA"/>
</dbReference>
<accession>A0A7Y9DM74</accession>
<name>A0A7Y9DM74_9ACTN</name>
<dbReference type="AlphaFoldDB" id="A0A7Y9DM74"/>
<keyword evidence="2 6" id="KW-0812">Transmembrane</keyword>
<dbReference type="EMBL" id="JACCBB010000001">
    <property type="protein sequence ID" value="NYD23084.1"/>
    <property type="molecule type" value="Genomic_DNA"/>
</dbReference>
<evidence type="ECO:0000256" key="5">
    <source>
        <dbReference type="SAM" id="MobiDB-lite"/>
    </source>
</evidence>
<dbReference type="Pfam" id="PF02361">
    <property type="entry name" value="CbiQ"/>
    <property type="match status" value="1"/>
</dbReference>
<dbReference type="CDD" id="cd16914">
    <property type="entry name" value="EcfT"/>
    <property type="match status" value="1"/>
</dbReference>
<reference evidence="6 7" key="1">
    <citation type="submission" date="2020-07" db="EMBL/GenBank/DDBJ databases">
        <title>Sequencing the genomes of 1000 actinobacteria strains.</title>
        <authorList>
            <person name="Klenk H.-P."/>
        </authorList>
    </citation>
    <scope>NUCLEOTIDE SEQUENCE [LARGE SCALE GENOMIC DNA]</scope>
    <source>
        <strain evidence="6 7">DSM 7487</strain>
    </source>
</reference>
<comment type="subcellular location">
    <subcellularLocation>
        <location evidence="1">Membrane</location>
        <topology evidence="1">Multi-pass membrane protein</topology>
    </subcellularLocation>
</comment>
<evidence type="ECO:0000256" key="3">
    <source>
        <dbReference type="ARBA" id="ARBA00022989"/>
    </source>
</evidence>
<evidence type="ECO:0000256" key="4">
    <source>
        <dbReference type="ARBA" id="ARBA00023136"/>
    </source>
</evidence>